<dbReference type="AlphaFoldDB" id="A0A815RY15"/>
<comment type="caution">
    <text evidence="1">The sequence shown here is derived from an EMBL/GenBank/DDBJ whole genome shotgun (WGS) entry which is preliminary data.</text>
</comment>
<evidence type="ECO:0000313" key="1">
    <source>
        <dbReference type="EMBL" id="CAF1480999.1"/>
    </source>
</evidence>
<name>A0A815RY15_ADIRI</name>
<proteinExistence type="predicted"/>
<dbReference type="EMBL" id="CAJNOJ010000545">
    <property type="protein sequence ID" value="CAF1480999.1"/>
    <property type="molecule type" value="Genomic_DNA"/>
</dbReference>
<gene>
    <name evidence="1" type="ORF">EDS130_LOCUS41437</name>
</gene>
<evidence type="ECO:0000313" key="2">
    <source>
        <dbReference type="Proteomes" id="UP000663852"/>
    </source>
</evidence>
<accession>A0A815RY15</accession>
<dbReference type="Proteomes" id="UP000663852">
    <property type="component" value="Unassembled WGS sequence"/>
</dbReference>
<reference evidence="1" key="1">
    <citation type="submission" date="2021-02" db="EMBL/GenBank/DDBJ databases">
        <authorList>
            <person name="Nowell W R."/>
        </authorList>
    </citation>
    <scope>NUCLEOTIDE SEQUENCE</scope>
</reference>
<sequence>MQSWFTSLQHKLMSMSNIIRTRFGIDLLYGRYSSEARRSSCSIDLKGGDYEVSSSSMNVDAKSIVQRMDESLHLSFFSKSISGSIDMVITDKTYSVAG</sequence>
<protein>
    <submittedName>
        <fullName evidence="1">Uncharacterized protein</fullName>
    </submittedName>
</protein>
<organism evidence="1 2">
    <name type="scientific">Adineta ricciae</name>
    <name type="common">Rotifer</name>
    <dbReference type="NCBI Taxonomy" id="249248"/>
    <lineage>
        <taxon>Eukaryota</taxon>
        <taxon>Metazoa</taxon>
        <taxon>Spiralia</taxon>
        <taxon>Gnathifera</taxon>
        <taxon>Rotifera</taxon>
        <taxon>Eurotatoria</taxon>
        <taxon>Bdelloidea</taxon>
        <taxon>Adinetida</taxon>
        <taxon>Adinetidae</taxon>
        <taxon>Adineta</taxon>
    </lineage>
</organism>